<dbReference type="InterPro" id="IPR051692">
    <property type="entry name" value="OMP-like"/>
</dbReference>
<dbReference type="Proteomes" id="UP000094412">
    <property type="component" value="Unassembled WGS sequence"/>
</dbReference>
<proteinExistence type="inferred from homology"/>
<feature type="domain" description="Outer membrane protein beta-barrel" evidence="7">
    <location>
        <begin position="39"/>
        <end position="211"/>
    </location>
</feature>
<dbReference type="PANTHER" id="PTHR34001:SF3">
    <property type="entry name" value="BLL7405 PROTEIN"/>
    <property type="match status" value="1"/>
</dbReference>
<evidence type="ECO:0000256" key="2">
    <source>
        <dbReference type="ARBA" id="ARBA00022729"/>
    </source>
</evidence>
<feature type="chain" id="PRO_5008659501" description="Outer membrane protein beta-barrel domain-containing protein" evidence="6">
    <location>
        <begin position="24"/>
        <end position="211"/>
    </location>
</feature>
<dbReference type="InterPro" id="IPR027385">
    <property type="entry name" value="Beta-barrel_OMP"/>
</dbReference>
<dbReference type="PANTHER" id="PTHR34001">
    <property type="entry name" value="BLL7405 PROTEIN"/>
    <property type="match status" value="1"/>
</dbReference>
<dbReference type="STRING" id="1566387.QV13_19765"/>
<dbReference type="Pfam" id="PF13505">
    <property type="entry name" value="OMP_b-brl"/>
    <property type="match status" value="1"/>
</dbReference>
<keyword evidence="3" id="KW-0472">Membrane</keyword>
<gene>
    <name evidence="8" type="ORF">QV13_19765</name>
</gene>
<evidence type="ECO:0000256" key="6">
    <source>
        <dbReference type="SAM" id="SignalP"/>
    </source>
</evidence>
<dbReference type="EMBL" id="MDEO01000035">
    <property type="protein sequence ID" value="OCX14675.1"/>
    <property type="molecule type" value="Genomic_DNA"/>
</dbReference>
<dbReference type="RefSeq" id="WP_024923926.1">
    <property type="nucleotide sequence ID" value="NZ_MDEO01000035.1"/>
</dbReference>
<dbReference type="Gene3D" id="2.40.160.20">
    <property type="match status" value="1"/>
</dbReference>
<organism evidence="8 9">
    <name type="scientific">Mesorhizobium hungaricum</name>
    <dbReference type="NCBI Taxonomy" id="1566387"/>
    <lineage>
        <taxon>Bacteria</taxon>
        <taxon>Pseudomonadati</taxon>
        <taxon>Pseudomonadota</taxon>
        <taxon>Alphaproteobacteria</taxon>
        <taxon>Hyphomicrobiales</taxon>
        <taxon>Phyllobacteriaceae</taxon>
        <taxon>Mesorhizobium</taxon>
    </lineage>
</organism>
<comment type="similarity">
    <text evidence="5">Belongs to the Omp25/RopB family.</text>
</comment>
<keyword evidence="2 6" id="KW-0732">Signal</keyword>
<evidence type="ECO:0000256" key="3">
    <source>
        <dbReference type="ARBA" id="ARBA00023136"/>
    </source>
</evidence>
<name>A0A1C2DJ48_9HYPH</name>
<evidence type="ECO:0000256" key="5">
    <source>
        <dbReference type="ARBA" id="ARBA00038306"/>
    </source>
</evidence>
<reference evidence="8 9" key="1">
    <citation type="submission" date="2016-08" db="EMBL/GenBank/DDBJ databases">
        <title>Whole genome sequence of Mesorhizobium sp. strain UASWS1009 isolated from industrial sewage.</title>
        <authorList>
            <person name="Crovadore J."/>
            <person name="Calmin G."/>
            <person name="Chablais R."/>
            <person name="Cochard B."/>
            <person name="Lefort F."/>
        </authorList>
    </citation>
    <scope>NUCLEOTIDE SEQUENCE [LARGE SCALE GENOMIC DNA]</scope>
    <source>
        <strain evidence="8 9">UASWS1009</strain>
    </source>
</reference>
<accession>A0A1C2DJ48</accession>
<dbReference type="InterPro" id="IPR011250">
    <property type="entry name" value="OMP/PagP_B-barrel"/>
</dbReference>
<comment type="caution">
    <text evidence="8">The sequence shown here is derived from an EMBL/GenBank/DDBJ whole genome shotgun (WGS) entry which is preliminary data.</text>
</comment>
<evidence type="ECO:0000256" key="4">
    <source>
        <dbReference type="ARBA" id="ARBA00023237"/>
    </source>
</evidence>
<keyword evidence="9" id="KW-1185">Reference proteome</keyword>
<dbReference type="SUPFAM" id="SSF56925">
    <property type="entry name" value="OMPA-like"/>
    <property type="match status" value="1"/>
</dbReference>
<dbReference type="AlphaFoldDB" id="A0A1C2DJ48"/>
<evidence type="ECO:0000313" key="8">
    <source>
        <dbReference type="EMBL" id="OCX14675.1"/>
    </source>
</evidence>
<keyword evidence="4" id="KW-0998">Cell outer membrane</keyword>
<sequence length="211" mass="22171">MTKRNLFLVMFAGLAPFAVPATAADLASNNYGSQNYSDAAYNWSGSYVGGHLGTSSSGFPNPFSSKSGLQFGGQLGTNFQSGGIVYGAELDGSYSRGAKHKLDDGAELKRTWIGAAKVRAGVSFDKTLVYGTAGYSMTKVKPGGTVASGGRWKGGYLLGGGIEQAFAGNVSAKVEYNYVNYGDVDYTLRNGAKRSADLSAHTVNMGVNYRF</sequence>
<comment type="subcellular location">
    <subcellularLocation>
        <location evidence="1">Cell outer membrane</location>
    </subcellularLocation>
</comment>
<protein>
    <recommendedName>
        <fullName evidence="7">Outer membrane protein beta-barrel domain-containing protein</fullName>
    </recommendedName>
</protein>
<dbReference type="OrthoDB" id="9815357at2"/>
<evidence type="ECO:0000256" key="1">
    <source>
        <dbReference type="ARBA" id="ARBA00004442"/>
    </source>
</evidence>
<evidence type="ECO:0000313" key="9">
    <source>
        <dbReference type="Proteomes" id="UP000094412"/>
    </source>
</evidence>
<evidence type="ECO:0000259" key="7">
    <source>
        <dbReference type="Pfam" id="PF13505"/>
    </source>
</evidence>
<dbReference type="GO" id="GO:0009279">
    <property type="term" value="C:cell outer membrane"/>
    <property type="evidence" value="ECO:0007669"/>
    <property type="project" value="UniProtKB-SubCell"/>
</dbReference>
<feature type="signal peptide" evidence="6">
    <location>
        <begin position="1"/>
        <end position="23"/>
    </location>
</feature>